<organism evidence="1">
    <name type="scientific">Rhizophora mucronata</name>
    <name type="common">Asiatic mangrove</name>
    <dbReference type="NCBI Taxonomy" id="61149"/>
    <lineage>
        <taxon>Eukaryota</taxon>
        <taxon>Viridiplantae</taxon>
        <taxon>Streptophyta</taxon>
        <taxon>Embryophyta</taxon>
        <taxon>Tracheophyta</taxon>
        <taxon>Spermatophyta</taxon>
        <taxon>Magnoliopsida</taxon>
        <taxon>eudicotyledons</taxon>
        <taxon>Gunneridae</taxon>
        <taxon>Pentapetalae</taxon>
        <taxon>rosids</taxon>
        <taxon>fabids</taxon>
        <taxon>Malpighiales</taxon>
        <taxon>Rhizophoraceae</taxon>
        <taxon>Rhizophora</taxon>
    </lineage>
</organism>
<protein>
    <submittedName>
        <fullName evidence="1">Uncharacterized protein</fullName>
    </submittedName>
</protein>
<reference evidence="1" key="1">
    <citation type="submission" date="2018-02" db="EMBL/GenBank/DDBJ databases">
        <title>Rhizophora mucronata_Transcriptome.</title>
        <authorList>
            <person name="Meera S.P."/>
            <person name="Sreeshan A."/>
            <person name="Augustine A."/>
        </authorList>
    </citation>
    <scope>NUCLEOTIDE SEQUENCE</scope>
    <source>
        <tissue evidence="1">Leaf</tissue>
    </source>
</reference>
<sequence length="48" mass="5761">MLFQECTKLILYCTEGLKFHEPEWLKQNFFGVLEENDGTRHSHRTMCV</sequence>
<evidence type="ECO:0000313" key="1">
    <source>
        <dbReference type="EMBL" id="MBX68135.1"/>
    </source>
</evidence>
<dbReference type="EMBL" id="GGEC01087651">
    <property type="protein sequence ID" value="MBX68135.1"/>
    <property type="molecule type" value="Transcribed_RNA"/>
</dbReference>
<proteinExistence type="predicted"/>
<name>A0A2P2QML7_RHIMU</name>
<accession>A0A2P2QML7</accession>
<dbReference type="AlphaFoldDB" id="A0A2P2QML7"/>